<name>A0A100VV56_9MYCO</name>
<comment type="caution">
    <text evidence="1">The sequence shown here is derived from an EMBL/GenBank/DDBJ whole genome shotgun (WGS) entry which is preliminary data.</text>
</comment>
<proteinExistence type="predicted"/>
<protein>
    <submittedName>
        <fullName evidence="1">Uncharacterized protein</fullName>
    </submittedName>
</protein>
<reference evidence="2" key="2">
    <citation type="submission" date="2016-02" db="EMBL/GenBank/DDBJ databases">
        <title>Draft genome sequence of five rapidly growing Mycobacterium species.</title>
        <authorList>
            <person name="Katahira K."/>
            <person name="Gotou Y."/>
            <person name="Iida K."/>
            <person name="Ogura Y."/>
            <person name="Hayashi T."/>
        </authorList>
    </citation>
    <scope>NUCLEOTIDE SEQUENCE [LARGE SCALE GENOMIC DNA]</scope>
    <source>
        <strain evidence="2">JCM15654</strain>
    </source>
</reference>
<dbReference type="Proteomes" id="UP000069620">
    <property type="component" value="Unassembled WGS sequence"/>
</dbReference>
<organism evidence="1 2">
    <name type="scientific">Mycolicibacterium brisbanense</name>
    <dbReference type="NCBI Taxonomy" id="146020"/>
    <lineage>
        <taxon>Bacteria</taxon>
        <taxon>Bacillati</taxon>
        <taxon>Actinomycetota</taxon>
        <taxon>Actinomycetes</taxon>
        <taxon>Mycobacteriales</taxon>
        <taxon>Mycobacteriaceae</taxon>
        <taxon>Mycolicibacterium</taxon>
    </lineage>
</organism>
<evidence type="ECO:0000313" key="1">
    <source>
        <dbReference type="EMBL" id="GAS86545.1"/>
    </source>
</evidence>
<gene>
    <name evidence="1" type="ORF">RMCB_0641</name>
</gene>
<reference evidence="2" key="1">
    <citation type="journal article" date="2016" name="Genome Announc.">
        <title>Draft Genome Sequences of Five Rapidly Growing Mycobacterium Species, M. thermoresistibile, M. fortuitum subsp. acetamidolyticum, M. canariasense, M. brisbanense, and M. novocastrense.</title>
        <authorList>
            <person name="Katahira K."/>
            <person name="Ogura Y."/>
            <person name="Gotoh Y."/>
            <person name="Hayashi T."/>
        </authorList>
    </citation>
    <scope>NUCLEOTIDE SEQUENCE [LARGE SCALE GENOMIC DNA]</scope>
    <source>
        <strain evidence="2">JCM15654</strain>
    </source>
</reference>
<sequence length="11" mass="1390">MREESTTHDER</sequence>
<keyword evidence="2" id="KW-1185">Reference proteome</keyword>
<feature type="non-terminal residue" evidence="1">
    <location>
        <position position="11"/>
    </location>
</feature>
<evidence type="ECO:0000313" key="2">
    <source>
        <dbReference type="Proteomes" id="UP000069620"/>
    </source>
</evidence>
<dbReference type="EMBL" id="BCSX01000007">
    <property type="protein sequence ID" value="GAS86545.1"/>
    <property type="molecule type" value="Genomic_DNA"/>
</dbReference>
<accession>A0A100VV56</accession>